<protein>
    <submittedName>
        <fullName evidence="3">Uncharacterized protein</fullName>
    </submittedName>
</protein>
<evidence type="ECO:0000256" key="1">
    <source>
        <dbReference type="SAM" id="MobiDB-lite"/>
    </source>
</evidence>
<feature type="signal peptide" evidence="2">
    <location>
        <begin position="1"/>
        <end position="32"/>
    </location>
</feature>
<gene>
    <name evidence="3" type="ORF">HPT29_011435</name>
</gene>
<reference evidence="3" key="1">
    <citation type="submission" date="2022-08" db="EMBL/GenBank/DDBJ databases">
        <title>Microvirga terrae sp. nov., isolated from soil.</title>
        <authorList>
            <person name="Kim K.H."/>
            <person name="Seo Y.L."/>
            <person name="Kim J.M."/>
            <person name="Lee J.K."/>
            <person name="Han D.M."/>
            <person name="Jeon C.O."/>
        </authorList>
    </citation>
    <scope>NUCLEOTIDE SEQUENCE</scope>
    <source>
        <strain evidence="3">R24</strain>
    </source>
</reference>
<evidence type="ECO:0000313" key="4">
    <source>
        <dbReference type="Proteomes" id="UP001017257"/>
    </source>
</evidence>
<evidence type="ECO:0000313" key="3">
    <source>
        <dbReference type="EMBL" id="UVF21684.1"/>
    </source>
</evidence>
<feature type="chain" id="PRO_5046054248" evidence="2">
    <location>
        <begin position="33"/>
        <end position="125"/>
    </location>
</feature>
<evidence type="ECO:0000256" key="2">
    <source>
        <dbReference type="SAM" id="SignalP"/>
    </source>
</evidence>
<keyword evidence="4" id="KW-1185">Reference proteome</keyword>
<dbReference type="RefSeq" id="WP_259060561.1">
    <property type="nucleotide sequence ID" value="NZ_CP102845.1"/>
</dbReference>
<feature type="region of interest" description="Disordered" evidence="1">
    <location>
        <begin position="53"/>
        <end position="76"/>
    </location>
</feature>
<name>A0ABY5S096_9HYPH</name>
<sequence length="125" mass="12223">MVTSKWIGSARITGLPSVLILAAAFAAPAAQAGPCGAEIDRVQAAVDARIDATAGAGRTGAESTAATDHREPTPGSIATAEARLGDGASNEKALAALTQARAADQAGDGAACERALTAARAAIGR</sequence>
<dbReference type="EMBL" id="CP102845">
    <property type="protein sequence ID" value="UVF21684.1"/>
    <property type="molecule type" value="Genomic_DNA"/>
</dbReference>
<proteinExistence type="predicted"/>
<accession>A0ABY5S096</accession>
<dbReference type="Proteomes" id="UP001017257">
    <property type="component" value="Chromosome"/>
</dbReference>
<organism evidence="3 4">
    <name type="scientific">Microvirga terrae</name>
    <dbReference type="NCBI Taxonomy" id="2740529"/>
    <lineage>
        <taxon>Bacteria</taxon>
        <taxon>Pseudomonadati</taxon>
        <taxon>Pseudomonadota</taxon>
        <taxon>Alphaproteobacteria</taxon>
        <taxon>Hyphomicrobiales</taxon>
        <taxon>Methylobacteriaceae</taxon>
        <taxon>Microvirga</taxon>
    </lineage>
</organism>
<keyword evidence="2" id="KW-0732">Signal</keyword>